<dbReference type="InterPro" id="IPR048564">
    <property type="entry name" value="CYNS_N"/>
</dbReference>
<dbReference type="NCBIfam" id="TIGR00673">
    <property type="entry name" value="cynS"/>
    <property type="match status" value="1"/>
</dbReference>
<dbReference type="PANTHER" id="PTHR34186:SF2">
    <property type="entry name" value="CYANATE HYDRATASE"/>
    <property type="match status" value="1"/>
</dbReference>
<dbReference type="RefSeq" id="WP_138401318.1">
    <property type="nucleotide sequence ID" value="NZ_JBAFVI010000003.1"/>
</dbReference>
<dbReference type="HAMAP" id="MF_00535">
    <property type="entry name" value="Cyanate_hydrat"/>
    <property type="match status" value="1"/>
</dbReference>
<reference evidence="5 6" key="1">
    <citation type="submission" date="2019-05" db="EMBL/GenBank/DDBJ databases">
        <authorList>
            <person name="Zhou X."/>
        </authorList>
    </citation>
    <scope>NUCLEOTIDE SEQUENCE [LARGE SCALE GENOMIC DNA]</scope>
    <source>
        <strain evidence="5 6">DSM 432</strain>
    </source>
</reference>
<dbReference type="Gene3D" id="1.10.260.40">
    <property type="entry name" value="lambda repressor-like DNA-binding domains"/>
    <property type="match status" value="1"/>
</dbReference>
<dbReference type="GO" id="GO:0003677">
    <property type="term" value="F:DNA binding"/>
    <property type="evidence" value="ECO:0007669"/>
    <property type="project" value="InterPro"/>
</dbReference>
<keyword evidence="2 3" id="KW-0456">Lyase</keyword>
<dbReference type="AlphaFoldDB" id="A0A6C1KAH3"/>
<gene>
    <name evidence="3 5" type="primary">cynS</name>
    <name evidence="5" type="ORF">FBQ73_20375</name>
</gene>
<dbReference type="SUPFAM" id="SSF47413">
    <property type="entry name" value="lambda repressor-like DNA-binding domains"/>
    <property type="match status" value="1"/>
</dbReference>
<dbReference type="GeneID" id="95775815"/>
<feature type="domain" description="Cyanate lyase C-terminal" evidence="4">
    <location>
        <begin position="76"/>
        <end position="148"/>
    </location>
</feature>
<dbReference type="GO" id="GO:0008824">
    <property type="term" value="F:cyanate hydratase activity"/>
    <property type="evidence" value="ECO:0007669"/>
    <property type="project" value="UniProtKB-UniRule"/>
</dbReference>
<organism evidence="5 6">
    <name type="scientific">Xanthobacter autotrophicus</name>
    <dbReference type="NCBI Taxonomy" id="280"/>
    <lineage>
        <taxon>Bacteria</taxon>
        <taxon>Pseudomonadati</taxon>
        <taxon>Pseudomonadota</taxon>
        <taxon>Alphaproteobacteria</taxon>
        <taxon>Hyphomicrobiales</taxon>
        <taxon>Xanthobacteraceae</taxon>
        <taxon>Xanthobacter</taxon>
    </lineage>
</organism>
<feature type="active site" evidence="3">
    <location>
        <position position="115"/>
    </location>
</feature>
<evidence type="ECO:0000259" key="4">
    <source>
        <dbReference type="SMART" id="SM01116"/>
    </source>
</evidence>
<dbReference type="PANTHER" id="PTHR34186">
    <property type="entry name" value="CYANATE HYDRATASE"/>
    <property type="match status" value="1"/>
</dbReference>
<name>A0A6C1KAH3_XANAU</name>
<dbReference type="EC" id="4.2.1.104" evidence="3"/>
<sequence length="162" mass="18477">MKREQLTEKILDIKREKGWTWKYICEEIGGMSPFLVVGALLGQMKLVKPLAKKAAELFGLSEVEERMLNEVPMRGAGTPMPPTDPLIYRFYELVMVNGPAWKALIEEEFGDGIMSAIDFNMEMVREPNPKGDRVQITMSGKFLPYKYYGNEQGIPDYGFKES</sequence>
<dbReference type="PRINTS" id="PR01693">
    <property type="entry name" value="CYANASE"/>
</dbReference>
<dbReference type="CDD" id="cd00559">
    <property type="entry name" value="Cyanase_C"/>
    <property type="match status" value="1"/>
</dbReference>
<dbReference type="OrthoDB" id="9785870at2"/>
<accession>A0A6C1KAH3</accession>
<dbReference type="SUPFAM" id="SSF55234">
    <property type="entry name" value="Cyanase C-terminal domain"/>
    <property type="match status" value="1"/>
</dbReference>
<comment type="function">
    <text evidence="1 3">Catalyzes the reaction of cyanate with bicarbonate to produce ammonia and carbon dioxide.</text>
</comment>
<dbReference type="Proteomes" id="UP000305131">
    <property type="component" value="Unassembled WGS sequence"/>
</dbReference>
<dbReference type="InterPro" id="IPR036581">
    <property type="entry name" value="Cyanate_lyase_C_sf"/>
</dbReference>
<evidence type="ECO:0000313" key="6">
    <source>
        <dbReference type="Proteomes" id="UP000305131"/>
    </source>
</evidence>
<proteinExistence type="inferred from homology"/>
<comment type="similarity">
    <text evidence="3">Belongs to the cyanase family.</text>
</comment>
<feature type="active site" evidence="3">
    <location>
        <position position="89"/>
    </location>
</feature>
<feature type="active site" evidence="3">
    <location>
        <position position="92"/>
    </location>
</feature>
<dbReference type="NCBIfam" id="NF002773">
    <property type="entry name" value="PRK02866.1"/>
    <property type="match status" value="1"/>
</dbReference>
<dbReference type="PIRSF" id="PIRSF001263">
    <property type="entry name" value="Cyanate_hydratas"/>
    <property type="match status" value="1"/>
</dbReference>
<dbReference type="Gene3D" id="3.30.1160.10">
    <property type="entry name" value="Cyanate lyase, C-terminal domain"/>
    <property type="match status" value="1"/>
</dbReference>
<dbReference type="InterPro" id="IPR010982">
    <property type="entry name" value="Lambda_DNA-bd_dom_sf"/>
</dbReference>
<dbReference type="InterPro" id="IPR008076">
    <property type="entry name" value="Cyanase"/>
</dbReference>
<evidence type="ECO:0000256" key="1">
    <source>
        <dbReference type="ARBA" id="ARBA00003561"/>
    </source>
</evidence>
<evidence type="ECO:0000313" key="5">
    <source>
        <dbReference type="EMBL" id="TLX41278.1"/>
    </source>
</evidence>
<evidence type="ECO:0000256" key="3">
    <source>
        <dbReference type="HAMAP-Rule" id="MF_00535"/>
    </source>
</evidence>
<comment type="caution">
    <text evidence="5">The sequence shown here is derived from an EMBL/GenBank/DDBJ whole genome shotgun (WGS) entry which is preliminary data.</text>
</comment>
<comment type="catalytic activity">
    <reaction evidence="3">
        <text>cyanate + hydrogencarbonate + 3 H(+) = NH4(+) + 2 CO2</text>
        <dbReference type="Rhea" id="RHEA:11120"/>
        <dbReference type="ChEBI" id="CHEBI:15378"/>
        <dbReference type="ChEBI" id="CHEBI:16526"/>
        <dbReference type="ChEBI" id="CHEBI:17544"/>
        <dbReference type="ChEBI" id="CHEBI:28938"/>
        <dbReference type="ChEBI" id="CHEBI:29195"/>
        <dbReference type="EC" id="4.2.1.104"/>
    </reaction>
</comment>
<protein>
    <recommendedName>
        <fullName evidence="3">Cyanate hydratase</fullName>
        <shortName evidence="3">Cyanase</shortName>
        <ecNumber evidence="3">4.2.1.104</ecNumber>
    </recommendedName>
    <alternativeName>
        <fullName evidence="3">Cyanate hydrolase</fullName>
    </alternativeName>
    <alternativeName>
        <fullName evidence="3">Cyanate lyase</fullName>
    </alternativeName>
</protein>
<dbReference type="Pfam" id="PF21291">
    <property type="entry name" value="CYNS_N"/>
    <property type="match status" value="1"/>
</dbReference>
<dbReference type="EMBL" id="VAUP01000038">
    <property type="protein sequence ID" value="TLX41278.1"/>
    <property type="molecule type" value="Genomic_DNA"/>
</dbReference>
<evidence type="ECO:0000256" key="2">
    <source>
        <dbReference type="ARBA" id="ARBA00023239"/>
    </source>
</evidence>
<dbReference type="Pfam" id="PF02560">
    <property type="entry name" value="Cyanate_lyase"/>
    <property type="match status" value="1"/>
</dbReference>
<dbReference type="SMART" id="SM01116">
    <property type="entry name" value="Cyanate_lyase"/>
    <property type="match status" value="1"/>
</dbReference>
<dbReference type="InterPro" id="IPR003712">
    <property type="entry name" value="Cyanate_lyase_C"/>
</dbReference>